<evidence type="ECO:0000313" key="3">
    <source>
        <dbReference type="Proteomes" id="UP000811844"/>
    </source>
</evidence>
<accession>A0ABS5I000</accession>
<organism evidence="2 3">
    <name type="scientific">Shewanella intestini</name>
    <dbReference type="NCBI Taxonomy" id="2017544"/>
    <lineage>
        <taxon>Bacteria</taxon>
        <taxon>Pseudomonadati</taxon>
        <taxon>Pseudomonadota</taxon>
        <taxon>Gammaproteobacteria</taxon>
        <taxon>Alteromonadales</taxon>
        <taxon>Shewanellaceae</taxon>
        <taxon>Shewanella</taxon>
    </lineage>
</organism>
<keyword evidence="3" id="KW-1185">Reference proteome</keyword>
<dbReference type="SUPFAM" id="SSF54631">
    <property type="entry name" value="CBS-domain pair"/>
    <property type="match status" value="1"/>
</dbReference>
<name>A0ABS5I000_9GAMM</name>
<dbReference type="Pfam" id="PF00571">
    <property type="entry name" value="CBS"/>
    <property type="match status" value="2"/>
</dbReference>
<protein>
    <submittedName>
        <fullName evidence="2">CBS domain-containing protein</fullName>
    </submittedName>
</protein>
<feature type="domain" description="CBS" evidence="1">
    <location>
        <begin position="125"/>
        <end position="166"/>
    </location>
</feature>
<dbReference type="EMBL" id="JAAIKR010000003">
    <property type="protein sequence ID" value="MBR9727358.1"/>
    <property type="molecule type" value="Genomic_DNA"/>
</dbReference>
<feature type="domain" description="CBS" evidence="1">
    <location>
        <begin position="41"/>
        <end position="84"/>
    </location>
</feature>
<evidence type="ECO:0000313" key="2">
    <source>
        <dbReference type="EMBL" id="MBR9727358.1"/>
    </source>
</evidence>
<gene>
    <name evidence="2" type="ORF">G3R48_05045</name>
</gene>
<sequence>MRKLQLFSTAEIDHLLWSAKPEHKFLDDSALEIFTDFDVARPIVIDASTTAMATIKIMEKTHAYMRIVIDKTDKFLGVVSQQELDQHNLMVKAKALGNTIDELLVTDIMISRDSIQAFDFEEIKTAKVKDVVRVLQETGRRHMLVIDQNLHHIRGIIAASDLARKLNIPIEINQRPSFSEIFKASH</sequence>
<dbReference type="InterPro" id="IPR046342">
    <property type="entry name" value="CBS_dom_sf"/>
</dbReference>
<proteinExistence type="predicted"/>
<dbReference type="InterPro" id="IPR000644">
    <property type="entry name" value="CBS_dom"/>
</dbReference>
<dbReference type="Proteomes" id="UP000811844">
    <property type="component" value="Unassembled WGS sequence"/>
</dbReference>
<dbReference type="Gene3D" id="3.10.580.10">
    <property type="entry name" value="CBS-domain"/>
    <property type="match status" value="1"/>
</dbReference>
<dbReference type="RefSeq" id="WP_153662586.1">
    <property type="nucleotide sequence ID" value="NZ_JAAIKR010000003.1"/>
</dbReference>
<evidence type="ECO:0000259" key="1">
    <source>
        <dbReference type="Pfam" id="PF00571"/>
    </source>
</evidence>
<comment type="caution">
    <text evidence="2">The sequence shown here is derived from an EMBL/GenBank/DDBJ whole genome shotgun (WGS) entry which is preliminary data.</text>
</comment>
<reference evidence="2 3" key="1">
    <citation type="submission" date="2020-02" db="EMBL/GenBank/DDBJ databases">
        <title>Shewanella WXL01 sp. nov., a marine bacterium isolated from green algae in Luhuitou Fringing Reef (Northern South China Sea).</title>
        <authorList>
            <person name="Wang X."/>
        </authorList>
    </citation>
    <scope>NUCLEOTIDE SEQUENCE [LARGE SCALE GENOMIC DNA]</scope>
    <source>
        <strain evidence="2 3">MCCC 1A01895</strain>
    </source>
</reference>